<feature type="transmembrane region" description="Helical" evidence="5">
    <location>
        <begin position="225"/>
        <end position="245"/>
    </location>
</feature>
<gene>
    <name evidence="7" type="ORF">YZ82_05315</name>
</gene>
<organism evidence="7 8">
    <name type="scientific">Campylobacter hyointestinalis</name>
    <dbReference type="NCBI Taxonomy" id="198"/>
    <lineage>
        <taxon>Bacteria</taxon>
        <taxon>Pseudomonadati</taxon>
        <taxon>Campylobacterota</taxon>
        <taxon>Epsilonproteobacteria</taxon>
        <taxon>Campylobacterales</taxon>
        <taxon>Campylobacteraceae</taxon>
        <taxon>Campylobacter</taxon>
    </lineage>
</organism>
<evidence type="ECO:0000256" key="3">
    <source>
        <dbReference type="ARBA" id="ARBA00022989"/>
    </source>
</evidence>
<accession>A0A562XBY0</accession>
<feature type="transmembrane region" description="Helical" evidence="5">
    <location>
        <begin position="113"/>
        <end position="135"/>
    </location>
</feature>
<comment type="caution">
    <text evidence="7">The sequence shown here is derived from an EMBL/GenBank/DDBJ whole genome shotgun (WGS) entry which is preliminary data.</text>
</comment>
<evidence type="ECO:0000256" key="5">
    <source>
        <dbReference type="SAM" id="Phobius"/>
    </source>
</evidence>
<reference evidence="7 8" key="1">
    <citation type="submission" date="2019-07" db="EMBL/GenBank/DDBJ databases">
        <title>Rapid identification of Enteric Bacteria from Whole Genome Sequences (WGS) using Average Nucleotide Identity (ANI).</title>
        <authorList>
            <person name="Lane C."/>
        </authorList>
    </citation>
    <scope>NUCLEOTIDE SEQUENCE [LARGE SCALE GENOMIC DNA]</scope>
    <source>
        <strain evidence="7 8">D2411</strain>
    </source>
</reference>
<dbReference type="GO" id="GO:0016020">
    <property type="term" value="C:membrane"/>
    <property type="evidence" value="ECO:0007669"/>
    <property type="project" value="UniProtKB-SubCell"/>
</dbReference>
<feature type="transmembrane region" description="Helical" evidence="5">
    <location>
        <begin position="181"/>
        <end position="198"/>
    </location>
</feature>
<dbReference type="AlphaFoldDB" id="A0A562XBY0"/>
<name>A0A562XBY0_CAMHY</name>
<dbReference type="InterPro" id="IPR007016">
    <property type="entry name" value="O-antigen_ligase-rel_domated"/>
</dbReference>
<evidence type="ECO:0000313" key="8">
    <source>
        <dbReference type="Proteomes" id="UP000321812"/>
    </source>
</evidence>
<dbReference type="Pfam" id="PF04932">
    <property type="entry name" value="Wzy_C"/>
    <property type="match status" value="1"/>
</dbReference>
<evidence type="ECO:0000256" key="4">
    <source>
        <dbReference type="ARBA" id="ARBA00023136"/>
    </source>
</evidence>
<feature type="transmembrane region" description="Helical" evidence="5">
    <location>
        <begin position="56"/>
        <end position="74"/>
    </location>
</feature>
<feature type="transmembrane region" description="Helical" evidence="5">
    <location>
        <begin position="377"/>
        <end position="395"/>
    </location>
</feature>
<keyword evidence="3 5" id="KW-1133">Transmembrane helix</keyword>
<feature type="transmembrane region" description="Helical" evidence="5">
    <location>
        <begin position="204"/>
        <end position="220"/>
    </location>
</feature>
<dbReference type="InterPro" id="IPR051533">
    <property type="entry name" value="WaaL-like"/>
</dbReference>
<feature type="transmembrane region" description="Helical" evidence="5">
    <location>
        <begin position="155"/>
        <end position="174"/>
    </location>
</feature>
<dbReference type="RefSeq" id="WP_147497292.1">
    <property type="nucleotide sequence ID" value="NZ_VOAP01000016.1"/>
</dbReference>
<feature type="transmembrane region" description="Helical" evidence="5">
    <location>
        <begin position="80"/>
        <end position="101"/>
    </location>
</feature>
<feature type="transmembrane region" description="Helical" evidence="5">
    <location>
        <begin position="327"/>
        <end position="346"/>
    </location>
</feature>
<dbReference type="PANTHER" id="PTHR37422:SF17">
    <property type="entry name" value="O-ANTIGEN LIGASE"/>
    <property type="match status" value="1"/>
</dbReference>
<keyword evidence="2 5" id="KW-0812">Transmembrane</keyword>
<evidence type="ECO:0000256" key="1">
    <source>
        <dbReference type="ARBA" id="ARBA00004141"/>
    </source>
</evidence>
<evidence type="ECO:0000259" key="6">
    <source>
        <dbReference type="Pfam" id="PF04932"/>
    </source>
</evidence>
<feature type="transmembrane region" description="Helical" evidence="5">
    <location>
        <begin position="351"/>
        <end position="371"/>
    </location>
</feature>
<protein>
    <submittedName>
        <fullName evidence="7">O-antigen ligase family protein</fullName>
    </submittedName>
</protein>
<dbReference type="PANTHER" id="PTHR37422">
    <property type="entry name" value="TEICHURONIC ACID BIOSYNTHESIS PROTEIN TUAE"/>
    <property type="match status" value="1"/>
</dbReference>
<proteinExistence type="predicted"/>
<dbReference type="Proteomes" id="UP000321812">
    <property type="component" value="Unassembled WGS sequence"/>
</dbReference>
<dbReference type="GO" id="GO:0016874">
    <property type="term" value="F:ligase activity"/>
    <property type="evidence" value="ECO:0007669"/>
    <property type="project" value="UniProtKB-KW"/>
</dbReference>
<keyword evidence="4 5" id="KW-0472">Membrane</keyword>
<feature type="domain" description="O-antigen ligase-related" evidence="6">
    <location>
        <begin position="187"/>
        <end position="334"/>
    </location>
</feature>
<evidence type="ECO:0000256" key="2">
    <source>
        <dbReference type="ARBA" id="ARBA00022692"/>
    </source>
</evidence>
<comment type="subcellular location">
    <subcellularLocation>
        <location evidence="1">Membrane</location>
        <topology evidence="1">Multi-pass membrane protein</topology>
    </subcellularLocation>
</comment>
<dbReference type="EMBL" id="VOAP01000016">
    <property type="protein sequence ID" value="TWO19525.1"/>
    <property type="molecule type" value="Genomic_DNA"/>
</dbReference>
<evidence type="ECO:0000313" key="7">
    <source>
        <dbReference type="EMBL" id="TWO19525.1"/>
    </source>
</evidence>
<sequence>MLSKLRYENIMQYLIYLLTISFFIGKSHNVVGALVVLLFLFDTIRHRNFYIFKDKLFIFLSVWCGYLALSVLWATHKSGVISAALVLFLWVLLYLAIKTSLNSKEKLERFFQFQAYLILFIAINALMQLFIGYNLFGTEIMNGRATDLFSSNDRIFPFIIPLYVAVFGAMLTLQNRPKKHYILYGLALFSILIALPISGTRGPIVVLAIFLPIIAWVSPYRKAAFAGLGVLCLCIATLIATNTSMQNRLSTLLHPFENQKHTRIPAYLTAIEMFKDNLVIGVGFKNFRYREFDYYKPEFQSHEIIPEENKINLHAHSPWLDIASEQGMIGICFLLTLFGSIFLNAYKKGPFVFISAFGVIYAFSFLNSTLVLSSSRWSFFMIMAIAFYSILTSYYKLLKAK</sequence>
<keyword evidence="7" id="KW-0436">Ligase</keyword>
<feature type="transmembrane region" description="Helical" evidence="5">
    <location>
        <begin position="13"/>
        <end position="44"/>
    </location>
</feature>